<keyword evidence="1" id="KW-0472">Membrane</keyword>
<protein>
    <submittedName>
        <fullName evidence="2">Uncharacterized protein</fullName>
    </submittedName>
</protein>
<evidence type="ECO:0000313" key="3">
    <source>
        <dbReference type="Proteomes" id="UP001621714"/>
    </source>
</evidence>
<name>A0ABW8PY89_9GAMM</name>
<organism evidence="2 3">
    <name type="scientific">Marinospirillum alkalitolerans</name>
    <dbReference type="NCBI Taxonomy" id="3123374"/>
    <lineage>
        <taxon>Bacteria</taxon>
        <taxon>Pseudomonadati</taxon>
        <taxon>Pseudomonadota</taxon>
        <taxon>Gammaproteobacteria</taxon>
        <taxon>Oceanospirillales</taxon>
        <taxon>Oceanospirillaceae</taxon>
        <taxon>Marinospirillum</taxon>
    </lineage>
</organism>
<gene>
    <name evidence="2" type="ORF">V6U78_07115</name>
</gene>
<reference evidence="2 3" key="1">
    <citation type="submission" date="2024-02" db="EMBL/GenBank/DDBJ databases">
        <title>Marinospirillum sp. MEB 164 isolated from Lonar lake sediment.</title>
        <authorList>
            <person name="Joshi A."/>
            <person name="Thite S."/>
        </authorList>
    </citation>
    <scope>NUCLEOTIDE SEQUENCE [LARGE SCALE GENOMIC DNA]</scope>
    <source>
        <strain evidence="2 3">MEB164</strain>
    </source>
</reference>
<keyword evidence="1" id="KW-0812">Transmembrane</keyword>
<dbReference type="EMBL" id="JBANFI010000004">
    <property type="protein sequence ID" value="MFK7160804.1"/>
    <property type="molecule type" value="Genomic_DNA"/>
</dbReference>
<sequence>MLGKLLVALLVFASLYGLWLKQQASLKQRQAAERRTTGPLADDTLTDNTKAAALGQGKKMSPLIPALIFALLIGSGYGLYHWRDQYQLLEVRVIQPLSGAEEVFWVYKKDLYEGGFTTREGQRVRLAASDRLQVRRADQP</sequence>
<feature type="transmembrane region" description="Helical" evidence="1">
    <location>
        <begin position="63"/>
        <end position="82"/>
    </location>
</feature>
<evidence type="ECO:0000313" key="2">
    <source>
        <dbReference type="EMBL" id="MFK7160804.1"/>
    </source>
</evidence>
<keyword evidence="1" id="KW-1133">Transmembrane helix</keyword>
<comment type="caution">
    <text evidence="2">The sequence shown here is derived from an EMBL/GenBank/DDBJ whole genome shotgun (WGS) entry which is preliminary data.</text>
</comment>
<proteinExistence type="predicted"/>
<keyword evidence="3" id="KW-1185">Reference proteome</keyword>
<accession>A0ABW8PY89</accession>
<dbReference type="Proteomes" id="UP001621714">
    <property type="component" value="Unassembled WGS sequence"/>
</dbReference>
<evidence type="ECO:0000256" key="1">
    <source>
        <dbReference type="SAM" id="Phobius"/>
    </source>
</evidence>
<dbReference type="RefSeq" id="WP_405338878.1">
    <property type="nucleotide sequence ID" value="NZ_JBANFI010000004.1"/>
</dbReference>